<feature type="domain" description="Calcineurin-like phosphoesterase" evidence="1">
    <location>
        <begin position="33"/>
        <end position="138"/>
    </location>
</feature>
<proteinExistence type="predicted"/>
<dbReference type="InterPro" id="IPR004843">
    <property type="entry name" value="Calcineurin-like_PHP"/>
</dbReference>
<dbReference type="Gene3D" id="3.60.21.10">
    <property type="match status" value="1"/>
</dbReference>
<accession>A8LHR3</accession>
<dbReference type="Proteomes" id="UP000006833">
    <property type="component" value="Chromosome"/>
</dbReference>
<dbReference type="Pfam" id="PF00149">
    <property type="entry name" value="Metallophos"/>
    <property type="match status" value="1"/>
</dbReference>
<dbReference type="InterPro" id="IPR029052">
    <property type="entry name" value="Metallo-depent_PP-like"/>
</dbReference>
<dbReference type="EMBL" id="CP000830">
    <property type="protein sequence ID" value="ABV92860.1"/>
    <property type="molecule type" value="Genomic_DNA"/>
</dbReference>
<dbReference type="eggNOG" id="COG1407">
    <property type="taxonomic scope" value="Bacteria"/>
</dbReference>
<dbReference type="KEGG" id="dsh:Dshi_1118"/>
<protein>
    <recommendedName>
        <fullName evidence="1">Calcineurin-like phosphoesterase domain-containing protein</fullName>
    </recommendedName>
</protein>
<dbReference type="STRING" id="398580.Dshi_1118"/>
<evidence type="ECO:0000313" key="3">
    <source>
        <dbReference type="Proteomes" id="UP000006833"/>
    </source>
</evidence>
<organism evidence="2 3">
    <name type="scientific">Dinoroseobacter shibae (strain DSM 16493 / NCIMB 14021 / DFL 12)</name>
    <dbReference type="NCBI Taxonomy" id="398580"/>
    <lineage>
        <taxon>Bacteria</taxon>
        <taxon>Pseudomonadati</taxon>
        <taxon>Pseudomonadota</taxon>
        <taxon>Alphaproteobacteria</taxon>
        <taxon>Rhodobacterales</taxon>
        <taxon>Roseobacteraceae</taxon>
        <taxon>Dinoroseobacter</taxon>
    </lineage>
</organism>
<dbReference type="PANTHER" id="PTHR39323:SF1">
    <property type="entry name" value="BLR1149 PROTEIN"/>
    <property type="match status" value="1"/>
</dbReference>
<evidence type="ECO:0000313" key="2">
    <source>
        <dbReference type="EMBL" id="ABV92860.1"/>
    </source>
</evidence>
<dbReference type="GO" id="GO:0016787">
    <property type="term" value="F:hydrolase activity"/>
    <property type="evidence" value="ECO:0007669"/>
    <property type="project" value="InterPro"/>
</dbReference>
<dbReference type="PANTHER" id="PTHR39323">
    <property type="entry name" value="BLR1149 PROTEIN"/>
    <property type="match status" value="1"/>
</dbReference>
<evidence type="ECO:0000259" key="1">
    <source>
        <dbReference type="Pfam" id="PF00149"/>
    </source>
</evidence>
<dbReference type="HOGENOM" id="CLU_075478_2_0_5"/>
<dbReference type="InterPro" id="IPR026336">
    <property type="entry name" value="PdeM-like"/>
</dbReference>
<dbReference type="PIRSF" id="PIRSF000887">
    <property type="entry name" value="Pesterase_MJ0037"/>
    <property type="match status" value="1"/>
</dbReference>
<name>A8LHR3_DINSH</name>
<keyword evidence="3" id="KW-1185">Reference proteome</keyword>
<reference evidence="3" key="1">
    <citation type="journal article" date="2010" name="ISME J.">
        <title>The complete genome sequence of the algal symbiont Dinoroseobacter shibae: a hitchhiker's guide to life in the sea.</title>
        <authorList>
            <person name="Wagner-Dobler I."/>
            <person name="Ballhausen B."/>
            <person name="Berger M."/>
            <person name="Brinkhoff T."/>
            <person name="Buchholz I."/>
            <person name="Bunk B."/>
            <person name="Cypionka H."/>
            <person name="Daniel R."/>
            <person name="Drepper T."/>
            <person name="Gerdts G."/>
            <person name="Hahnke S."/>
            <person name="Han C."/>
            <person name="Jahn D."/>
            <person name="Kalhoefer D."/>
            <person name="Kiss H."/>
            <person name="Klenk H.P."/>
            <person name="Kyrpides N."/>
            <person name="Liebl W."/>
            <person name="Liesegang H."/>
            <person name="Meincke L."/>
            <person name="Pati A."/>
            <person name="Petersen J."/>
            <person name="Piekarski T."/>
            <person name="Pommerenke C."/>
            <person name="Pradella S."/>
            <person name="Pukall R."/>
            <person name="Rabus R."/>
            <person name="Stackebrandt E."/>
            <person name="Thole S."/>
            <person name="Thompson L."/>
            <person name="Tielen P."/>
            <person name="Tomasch J."/>
            <person name="von Jan M."/>
            <person name="Wanphrut N."/>
            <person name="Wichels A."/>
            <person name="Zech H."/>
            <person name="Simon M."/>
        </authorList>
    </citation>
    <scope>NUCLEOTIDE SEQUENCE [LARGE SCALE GENOMIC DNA]</scope>
    <source>
        <strain evidence="3">DSM 16493 / NCIMB 14021 / DFL 12</strain>
    </source>
</reference>
<dbReference type="SUPFAM" id="SSF56300">
    <property type="entry name" value="Metallo-dependent phosphatases"/>
    <property type="match status" value="1"/>
</dbReference>
<dbReference type="AlphaFoldDB" id="A8LHR3"/>
<gene>
    <name evidence="2" type="ordered locus">Dshi_1118</name>
</gene>
<dbReference type="NCBIfam" id="TIGR04123">
    <property type="entry name" value="P_estr_lig_assc"/>
    <property type="match status" value="1"/>
</dbReference>
<dbReference type="InterPro" id="IPR024173">
    <property type="entry name" value="Pesterase_MJ0037-like"/>
</dbReference>
<sequence>MRLDQSMNTHGFTFAGANLHALPSGALWWPAARLLVVSDLHLGKSERLARRGGALLPPYEAEETLTRLTTDIDRTQAREVICLGDSFDDRAAADALPRAHLDWIARLQAGRRWIWIEGNHDPGPVALAGAHQAEHVHRPLTFRHIATPDSAAGEVSGHYHPKCRLALRGGRAVTRACFLVDDRRLILPAYGAYTGGLQCDAPVLQDLMAPTARAILIGTPPRAVPMPQRKDRERATP</sequence>